<evidence type="ECO:0000256" key="1">
    <source>
        <dbReference type="ARBA" id="ARBA00010641"/>
    </source>
</evidence>
<keyword evidence="2" id="KW-0805">Transcription regulation</keyword>
<dbReference type="NCBIfam" id="TIGR02937">
    <property type="entry name" value="sigma70-ECF"/>
    <property type="match status" value="1"/>
</dbReference>
<keyword evidence="3" id="KW-0731">Sigma factor</keyword>
<sequence length="197" mass="21821">MDTGLNSADSSPTDRSLVVAVRDGDEQAASLLYERYARRVFGLVRSQLGAKLGKVTEPEDIVQSVFKSVFRGMQSGNYDAPPGSTLWNLLAVIAVRKLTNQANHHTRKRRDVSRNVSLGAAEENLAGAIDQASIEFLGICIRESLEQLRSVDRDILTLRIAGHSVEEIHRKVGRSRRTIERSLQRSREVLAGLLLSE</sequence>
<keyword evidence="4" id="KW-0238">DNA-binding</keyword>
<dbReference type="SUPFAM" id="SSF88659">
    <property type="entry name" value="Sigma3 and sigma4 domains of RNA polymerase sigma factors"/>
    <property type="match status" value="1"/>
</dbReference>
<protein>
    <submittedName>
        <fullName evidence="7">Sigma-70 family RNA polymerase sigma factor</fullName>
    </submittedName>
</protein>
<dbReference type="Gene3D" id="1.10.10.10">
    <property type="entry name" value="Winged helix-like DNA-binding domain superfamily/Winged helix DNA-binding domain"/>
    <property type="match status" value="1"/>
</dbReference>
<dbReference type="SUPFAM" id="SSF88946">
    <property type="entry name" value="Sigma2 domain of RNA polymerase sigma factors"/>
    <property type="match status" value="1"/>
</dbReference>
<evidence type="ECO:0000313" key="8">
    <source>
        <dbReference type="Proteomes" id="UP001239462"/>
    </source>
</evidence>
<proteinExistence type="inferred from homology"/>
<evidence type="ECO:0000256" key="2">
    <source>
        <dbReference type="ARBA" id="ARBA00023015"/>
    </source>
</evidence>
<evidence type="ECO:0000259" key="6">
    <source>
        <dbReference type="Pfam" id="PF07638"/>
    </source>
</evidence>
<gene>
    <name evidence="7" type="ORF">QTN89_18910</name>
</gene>
<dbReference type="InterPro" id="IPR053812">
    <property type="entry name" value="HTH_Sigma70_ECF-like"/>
</dbReference>
<dbReference type="InterPro" id="IPR039425">
    <property type="entry name" value="RNA_pol_sigma-70-like"/>
</dbReference>
<dbReference type="Proteomes" id="UP001239462">
    <property type="component" value="Unassembled WGS sequence"/>
</dbReference>
<keyword evidence="5" id="KW-0804">Transcription</keyword>
<dbReference type="InterPro" id="IPR013325">
    <property type="entry name" value="RNA_pol_sigma_r2"/>
</dbReference>
<dbReference type="PANTHER" id="PTHR43133">
    <property type="entry name" value="RNA POLYMERASE ECF-TYPE SIGMA FACTO"/>
    <property type="match status" value="1"/>
</dbReference>
<evidence type="ECO:0000313" key="7">
    <source>
        <dbReference type="EMBL" id="MDM4017527.1"/>
    </source>
</evidence>
<dbReference type="PANTHER" id="PTHR43133:SF8">
    <property type="entry name" value="RNA POLYMERASE SIGMA FACTOR HI_1459-RELATED"/>
    <property type="match status" value="1"/>
</dbReference>
<reference evidence="7 8" key="1">
    <citation type="submission" date="2023-06" db="EMBL/GenBank/DDBJ databases">
        <title>Roseiconus lacunae JC819 isolated from Gulf of Mannar region, Tamil Nadu.</title>
        <authorList>
            <person name="Pk S."/>
            <person name="Ch S."/>
            <person name="Ch V.R."/>
        </authorList>
    </citation>
    <scope>NUCLEOTIDE SEQUENCE [LARGE SCALE GENOMIC DNA]</scope>
    <source>
        <strain evidence="7 8">JC819</strain>
    </source>
</reference>
<evidence type="ECO:0000256" key="5">
    <source>
        <dbReference type="ARBA" id="ARBA00023163"/>
    </source>
</evidence>
<dbReference type="InterPro" id="IPR013324">
    <property type="entry name" value="RNA_pol_sigma_r3/r4-like"/>
</dbReference>
<dbReference type="InterPro" id="IPR014284">
    <property type="entry name" value="RNA_pol_sigma-70_dom"/>
</dbReference>
<comment type="similarity">
    <text evidence="1">Belongs to the sigma-70 factor family. ECF subfamily.</text>
</comment>
<dbReference type="Gene3D" id="1.10.1740.10">
    <property type="match status" value="1"/>
</dbReference>
<dbReference type="InterPro" id="IPR036388">
    <property type="entry name" value="WH-like_DNA-bd_sf"/>
</dbReference>
<evidence type="ECO:0000256" key="4">
    <source>
        <dbReference type="ARBA" id="ARBA00023125"/>
    </source>
</evidence>
<comment type="caution">
    <text evidence="7">The sequence shown here is derived from an EMBL/GenBank/DDBJ whole genome shotgun (WGS) entry which is preliminary data.</text>
</comment>
<keyword evidence="8" id="KW-1185">Reference proteome</keyword>
<feature type="domain" description="RNA polymerase sigma-70 ECF-like HTH" evidence="6">
    <location>
        <begin position="17"/>
        <end position="190"/>
    </location>
</feature>
<dbReference type="Pfam" id="PF07638">
    <property type="entry name" value="Sigma70_ECF"/>
    <property type="match status" value="1"/>
</dbReference>
<evidence type="ECO:0000256" key="3">
    <source>
        <dbReference type="ARBA" id="ARBA00023082"/>
    </source>
</evidence>
<name>A0ABT7PM00_9BACT</name>
<organism evidence="7 8">
    <name type="scientific">Roseiconus lacunae</name>
    <dbReference type="NCBI Taxonomy" id="2605694"/>
    <lineage>
        <taxon>Bacteria</taxon>
        <taxon>Pseudomonadati</taxon>
        <taxon>Planctomycetota</taxon>
        <taxon>Planctomycetia</taxon>
        <taxon>Pirellulales</taxon>
        <taxon>Pirellulaceae</taxon>
        <taxon>Roseiconus</taxon>
    </lineage>
</organism>
<accession>A0ABT7PM00</accession>
<dbReference type="RefSeq" id="WP_160149247.1">
    <property type="nucleotide sequence ID" value="NZ_CP141221.1"/>
</dbReference>
<dbReference type="EMBL" id="JASZZN010000014">
    <property type="protein sequence ID" value="MDM4017527.1"/>
    <property type="molecule type" value="Genomic_DNA"/>
</dbReference>